<name>A0A392W8W6_9FABA</name>
<dbReference type="Proteomes" id="UP000265520">
    <property type="component" value="Unassembled WGS sequence"/>
</dbReference>
<sequence>VREIGQAIGVNLKGDNENMLSVLTRAGKEKKTASEEAGGP</sequence>
<evidence type="ECO:0000313" key="1">
    <source>
        <dbReference type="EMBL" id="MCI96837.1"/>
    </source>
</evidence>
<proteinExistence type="predicted"/>
<evidence type="ECO:0000313" key="2">
    <source>
        <dbReference type="Proteomes" id="UP000265520"/>
    </source>
</evidence>
<keyword evidence="2" id="KW-1185">Reference proteome</keyword>
<feature type="non-terminal residue" evidence="1">
    <location>
        <position position="1"/>
    </location>
</feature>
<accession>A0A392W8W6</accession>
<protein>
    <submittedName>
        <fullName evidence="1">Uncharacterized protein</fullName>
    </submittedName>
</protein>
<dbReference type="EMBL" id="LXQA011425545">
    <property type="protein sequence ID" value="MCI96837.1"/>
    <property type="molecule type" value="Genomic_DNA"/>
</dbReference>
<organism evidence="1 2">
    <name type="scientific">Trifolium medium</name>
    <dbReference type="NCBI Taxonomy" id="97028"/>
    <lineage>
        <taxon>Eukaryota</taxon>
        <taxon>Viridiplantae</taxon>
        <taxon>Streptophyta</taxon>
        <taxon>Embryophyta</taxon>
        <taxon>Tracheophyta</taxon>
        <taxon>Spermatophyta</taxon>
        <taxon>Magnoliopsida</taxon>
        <taxon>eudicotyledons</taxon>
        <taxon>Gunneridae</taxon>
        <taxon>Pentapetalae</taxon>
        <taxon>rosids</taxon>
        <taxon>fabids</taxon>
        <taxon>Fabales</taxon>
        <taxon>Fabaceae</taxon>
        <taxon>Papilionoideae</taxon>
        <taxon>50 kb inversion clade</taxon>
        <taxon>NPAAA clade</taxon>
        <taxon>Hologalegina</taxon>
        <taxon>IRL clade</taxon>
        <taxon>Trifolieae</taxon>
        <taxon>Trifolium</taxon>
    </lineage>
</organism>
<dbReference type="AlphaFoldDB" id="A0A392W8W6"/>
<reference evidence="1 2" key="1">
    <citation type="journal article" date="2018" name="Front. Plant Sci.">
        <title>Red Clover (Trifolium pratense) and Zigzag Clover (T. medium) - A Picture of Genomic Similarities and Differences.</title>
        <authorList>
            <person name="Dluhosova J."/>
            <person name="Istvanek J."/>
            <person name="Nedelnik J."/>
            <person name="Repkova J."/>
        </authorList>
    </citation>
    <scope>NUCLEOTIDE SEQUENCE [LARGE SCALE GENOMIC DNA]</scope>
    <source>
        <strain evidence="2">cv. 10/8</strain>
        <tissue evidence="1">Leaf</tissue>
    </source>
</reference>
<comment type="caution">
    <text evidence="1">The sequence shown here is derived from an EMBL/GenBank/DDBJ whole genome shotgun (WGS) entry which is preliminary data.</text>
</comment>